<proteinExistence type="predicted"/>
<dbReference type="AlphaFoldDB" id="A0A2N9AWG8"/>
<evidence type="ECO:0000313" key="2">
    <source>
        <dbReference type="EMBL" id="SOR31653.1"/>
    </source>
</evidence>
<reference evidence="3" key="1">
    <citation type="submission" date="2017-10" db="EMBL/GenBank/DDBJ databases">
        <authorList>
            <person name="Regsiter A."/>
            <person name="William W."/>
        </authorList>
    </citation>
    <scope>NUCLEOTIDE SEQUENCE [LARGE SCALE GENOMIC DNA]</scope>
</reference>
<feature type="region of interest" description="Disordered" evidence="1">
    <location>
        <begin position="1"/>
        <end position="33"/>
    </location>
</feature>
<sequence>MDRKIFPADSIKPKGHLANRPEYPQIYDAGHNI</sequence>
<gene>
    <name evidence="2" type="ORF">TK0001_5068</name>
</gene>
<protein>
    <submittedName>
        <fullName evidence="2">Uncharacterized protein</fullName>
    </submittedName>
</protein>
<organism evidence="2 3">
    <name type="scientific">Methylorubrum extorquens</name>
    <name type="common">Methylobacterium dichloromethanicum</name>
    <name type="synonym">Methylobacterium extorquens</name>
    <dbReference type="NCBI Taxonomy" id="408"/>
    <lineage>
        <taxon>Bacteria</taxon>
        <taxon>Pseudomonadati</taxon>
        <taxon>Pseudomonadota</taxon>
        <taxon>Alphaproteobacteria</taxon>
        <taxon>Hyphomicrobiales</taxon>
        <taxon>Methylobacteriaceae</taxon>
        <taxon>Methylorubrum</taxon>
    </lineage>
</organism>
<dbReference type="Proteomes" id="UP000233769">
    <property type="component" value="Chromosome tk0001"/>
</dbReference>
<name>A0A2N9AWG8_METEX</name>
<evidence type="ECO:0000256" key="1">
    <source>
        <dbReference type="SAM" id="MobiDB-lite"/>
    </source>
</evidence>
<dbReference type="EMBL" id="LT962688">
    <property type="protein sequence ID" value="SOR31653.1"/>
    <property type="molecule type" value="Genomic_DNA"/>
</dbReference>
<evidence type="ECO:0000313" key="3">
    <source>
        <dbReference type="Proteomes" id="UP000233769"/>
    </source>
</evidence>
<accession>A0A2N9AWG8</accession>